<evidence type="ECO:0000313" key="1">
    <source>
        <dbReference type="EMBL" id="QEX18775.1"/>
    </source>
</evidence>
<organism evidence="1 2">
    <name type="scientific">Hypericibacter terrae</name>
    <dbReference type="NCBI Taxonomy" id="2602015"/>
    <lineage>
        <taxon>Bacteria</taxon>
        <taxon>Pseudomonadati</taxon>
        <taxon>Pseudomonadota</taxon>
        <taxon>Alphaproteobacteria</taxon>
        <taxon>Rhodospirillales</taxon>
        <taxon>Dongiaceae</taxon>
        <taxon>Hypericibacter</taxon>
    </lineage>
</organism>
<sequence>MEPAVRIELVAQAGVIERLGPLGGRPRIDSLNGSRHANIKELRFDAADGVWRVAFAFDPGRRAVLLCGGDKSGASERRFYRTLIRKADERFDAHLARLKTKRS</sequence>
<accession>A0A5J6MQ36</accession>
<evidence type="ECO:0008006" key="3">
    <source>
        <dbReference type="Google" id="ProtNLM"/>
    </source>
</evidence>
<keyword evidence="2" id="KW-1185">Reference proteome</keyword>
<dbReference type="KEGG" id="htq:FRZ44_40860"/>
<dbReference type="EMBL" id="CP042906">
    <property type="protein sequence ID" value="QEX18775.1"/>
    <property type="molecule type" value="Genomic_DNA"/>
</dbReference>
<reference evidence="1 2" key="1">
    <citation type="submission" date="2019-08" db="EMBL/GenBank/DDBJ databases">
        <title>Hyperibacter terrae gen. nov., sp. nov. and Hyperibacter viscosus sp. nov., two new members in the family Rhodospirillaceae isolated from the rhizosphere of Hypericum perforatum.</title>
        <authorList>
            <person name="Noviana Z."/>
        </authorList>
    </citation>
    <scope>NUCLEOTIDE SEQUENCE [LARGE SCALE GENOMIC DNA]</scope>
    <source>
        <strain evidence="1 2">R5913</strain>
    </source>
</reference>
<proteinExistence type="predicted"/>
<evidence type="ECO:0000313" key="2">
    <source>
        <dbReference type="Proteomes" id="UP000326202"/>
    </source>
</evidence>
<dbReference type="InterPro" id="IPR009241">
    <property type="entry name" value="HigB-like"/>
</dbReference>
<gene>
    <name evidence="1" type="ORF">FRZ44_40860</name>
</gene>
<dbReference type="AlphaFoldDB" id="A0A5J6MQ36"/>
<name>A0A5J6MQ36_9PROT</name>
<dbReference type="Pfam" id="PF05973">
    <property type="entry name" value="Gp49"/>
    <property type="match status" value="1"/>
</dbReference>
<protein>
    <recommendedName>
        <fullName evidence="3">Addiction module toxin RelE</fullName>
    </recommendedName>
</protein>
<dbReference type="Proteomes" id="UP000326202">
    <property type="component" value="Chromosome"/>
</dbReference>